<reference evidence="1 2" key="1">
    <citation type="journal article" date="2018" name="Nat. Biotechnol.">
        <title>A standardized bacterial taxonomy based on genome phylogeny substantially revises the tree of life.</title>
        <authorList>
            <person name="Parks D.H."/>
            <person name="Chuvochina M."/>
            <person name="Waite D.W."/>
            <person name="Rinke C."/>
            <person name="Skarshewski A."/>
            <person name="Chaumeil P.A."/>
            <person name="Hugenholtz P."/>
        </authorList>
    </citation>
    <scope>NUCLEOTIDE SEQUENCE [LARGE SCALE GENOMIC DNA]</scope>
    <source>
        <strain evidence="1">UBA9851</strain>
    </source>
</reference>
<sequence length="80" mass="8406">MTHPNTRPETLSEHRTVTRQVAPGDELHTISIAVTVDGAPLQGFRRTVAWTIDATEAAANEAMEAAIDALPATDNPGTGA</sequence>
<dbReference type="Proteomes" id="UP000260925">
    <property type="component" value="Unassembled WGS sequence"/>
</dbReference>
<proteinExistence type="predicted"/>
<organism evidence="1 2">
    <name type="scientific">Corynebacterium variabile</name>
    <dbReference type="NCBI Taxonomy" id="1727"/>
    <lineage>
        <taxon>Bacteria</taxon>
        <taxon>Bacillati</taxon>
        <taxon>Actinomycetota</taxon>
        <taxon>Actinomycetes</taxon>
        <taxon>Mycobacteriales</taxon>
        <taxon>Corynebacteriaceae</taxon>
        <taxon>Corynebacterium</taxon>
    </lineage>
</organism>
<gene>
    <name evidence="1" type="ORF">DCL06_06225</name>
</gene>
<name>A0A3B9QU54_9CORY</name>
<evidence type="ECO:0000313" key="2">
    <source>
        <dbReference type="Proteomes" id="UP000260925"/>
    </source>
</evidence>
<accession>A0A3B9QU54</accession>
<dbReference type="AlphaFoldDB" id="A0A3B9QU54"/>
<comment type="caution">
    <text evidence="1">The sequence shown here is derived from an EMBL/GenBank/DDBJ whole genome shotgun (WGS) entry which is preliminary data.</text>
</comment>
<evidence type="ECO:0000313" key="1">
    <source>
        <dbReference type="EMBL" id="HAF72526.1"/>
    </source>
</evidence>
<protein>
    <submittedName>
        <fullName evidence="1">Uncharacterized protein</fullName>
    </submittedName>
</protein>
<dbReference type="EMBL" id="DMDD01000139">
    <property type="protein sequence ID" value="HAF72526.1"/>
    <property type="molecule type" value="Genomic_DNA"/>
</dbReference>